<dbReference type="SUPFAM" id="SSF48371">
    <property type="entry name" value="ARM repeat"/>
    <property type="match status" value="1"/>
</dbReference>
<dbReference type="RefSeq" id="WP_093714084.1">
    <property type="nucleotide sequence ID" value="NZ_FONG01000008.1"/>
</dbReference>
<gene>
    <name evidence="2" type="ORF">SAMN05216251_10885</name>
</gene>
<dbReference type="Proteomes" id="UP000199323">
    <property type="component" value="Unassembled WGS sequence"/>
</dbReference>
<dbReference type="EMBL" id="FONG01000008">
    <property type="protein sequence ID" value="SFF09019.1"/>
    <property type="molecule type" value="Genomic_DNA"/>
</dbReference>
<evidence type="ECO:0000313" key="3">
    <source>
        <dbReference type="Proteomes" id="UP000199323"/>
    </source>
</evidence>
<feature type="region of interest" description="Disordered" evidence="1">
    <location>
        <begin position="890"/>
        <end position="915"/>
    </location>
</feature>
<dbReference type="AlphaFoldDB" id="A0A1I2FW36"/>
<name>A0A1I2FW36_9ACTN</name>
<reference evidence="2 3" key="1">
    <citation type="submission" date="2016-10" db="EMBL/GenBank/DDBJ databases">
        <authorList>
            <person name="de Groot N.N."/>
        </authorList>
    </citation>
    <scope>NUCLEOTIDE SEQUENCE [LARGE SCALE GENOMIC DNA]</scope>
    <source>
        <strain evidence="2 3">CGMCC 4.3510</strain>
    </source>
</reference>
<proteinExistence type="predicted"/>
<dbReference type="STRING" id="380248.SAMN05216251_10885"/>
<feature type="compositionally biased region" description="Low complexity" evidence="1">
    <location>
        <begin position="901"/>
        <end position="910"/>
    </location>
</feature>
<dbReference type="InterPro" id="IPR016024">
    <property type="entry name" value="ARM-type_fold"/>
</dbReference>
<keyword evidence="3" id="KW-1185">Reference proteome</keyword>
<evidence type="ECO:0000256" key="1">
    <source>
        <dbReference type="SAM" id="MobiDB-lite"/>
    </source>
</evidence>
<sequence length="1181" mass="127115">MSRSVNRLLAELKPLPYGNRLARTAKRAREWAESGELEAVVGELDAGTPYERHVAALAALVGRHTDYLAEHLADADPVVSGYALRALRLLPIPDAAVEAAYDDAPSHTRRRLTRAVVAAHRTALAERLVVRLRAEWGEAEAAKLLPVCSAEFVARLVPEVAHAVESWGRVARRHPDAVLDHAARELAAQPLHLRTQWWQRHAHAVAVTARTRPERVLTLLERYGPGELPAPLRDRLGALVAADADRTVRWLVSPDRDRPRYEPLLPRSVLRALVRADRPSLVDLGRHALARPAHLAALLKAMPPSRRAGFLDAARAGADPRGDVVLAVLPLLPRERRWAEVRRWVPRGRTEEWLWWEVLETLAEGRYEEAWPVLTAELGRPDAEERALVWPILVTAVRRSGERAAVAELLTLMLRLRNERDPVRAAALGALADLPPRLFAADDVASLDRIVRDALEARDSSAATRAAVRRLAVAVLAANAAGTTSRDGDAALLAWALRAVERIAGHIAVADLGPLGRTLRRGQEHQVFDALYPWLRAACDKADHRLLLALTGALGRRARHMPALQALLAEALEYGDDNAFRAAAGLWLDAPATRGERVERILALEPSAAVLPEVRRVLTRHRTDLLDVLIGRKPPYGRFLTPGKRRPLPPLDDVRRWLPHQQETVFAMAERAAADESQPVLARAAAVRLAVHVPVRGLGFGLRWAALDTGTGSAHAVPLAEAALGALPYTDRPQDTLPVLLAHAGDDRARVAVYAAGRAARFAAPSELAGLLAELLDGTRAAKVTGRKEAVRLAAGLLPLREAAALLAAAYRRPGQHPDVQAAVVAFAAGLLARGATGPAAHDLWSLLAEAVHGAPQSRTALLRTTPWSLPAPHRPHYARLVADIAATPTDADDAEPKGPEMPGAAPEAAQDGVGSDAVRSAVRAAVRELPRWVAYAPEAVGVLSRAVTDPRVRATWAEAAQAVARLATSGLPHPVGGAAPGSLLHGTVTELIVAVGRGEYDAEADRDLPARRRLVQLVHHLPRPQRSADPARDTVRPVLTALAALLAAEPSLAEPRVWLLCRLADPEAGPGLSPDAGGRLLALADALAGRPALAVRTAAQLRSDLMSGRTPERPDLLLDAARRCAADGGTAAGLLAVAVLDGVGVRLRWPEPWRAALRAARRHPDSDVRDAALEVTVAHE</sequence>
<accession>A0A1I2FW36</accession>
<organism evidence="2 3">
    <name type="scientific">Actinacidiphila alni</name>
    <dbReference type="NCBI Taxonomy" id="380248"/>
    <lineage>
        <taxon>Bacteria</taxon>
        <taxon>Bacillati</taxon>
        <taxon>Actinomycetota</taxon>
        <taxon>Actinomycetes</taxon>
        <taxon>Kitasatosporales</taxon>
        <taxon>Streptomycetaceae</taxon>
        <taxon>Actinacidiphila</taxon>
    </lineage>
</organism>
<evidence type="ECO:0008006" key="4">
    <source>
        <dbReference type="Google" id="ProtNLM"/>
    </source>
</evidence>
<evidence type="ECO:0000313" key="2">
    <source>
        <dbReference type="EMBL" id="SFF09019.1"/>
    </source>
</evidence>
<protein>
    <recommendedName>
        <fullName evidence="4">HEAT repeat domain-containing protein</fullName>
    </recommendedName>
</protein>